<dbReference type="InterPro" id="IPR005615">
    <property type="entry name" value="Glutathione_synthase"/>
</dbReference>
<dbReference type="EMBL" id="JBDODL010000018">
    <property type="protein sequence ID" value="MES1918128.1"/>
    <property type="molecule type" value="Genomic_DNA"/>
</dbReference>
<dbReference type="Gene3D" id="1.10.1080.10">
    <property type="entry name" value="Glutathione Synthetase, Chain A, domain 3"/>
    <property type="match status" value="1"/>
</dbReference>
<gene>
    <name evidence="3" type="primary">GSH2</name>
    <name evidence="3" type="ORF">MHBO_000144</name>
</gene>
<reference evidence="3 4" key="1">
    <citation type="journal article" date="2024" name="BMC Biol.">
        <title>Comparative genomics of Ascetosporea gives new insight into the evolutionary basis for animal parasitism in Rhizaria.</title>
        <authorList>
            <person name="Hiltunen Thoren M."/>
            <person name="Onut-Brannstrom I."/>
            <person name="Alfjorden A."/>
            <person name="Peckova H."/>
            <person name="Swords F."/>
            <person name="Hooper C."/>
            <person name="Holzer A.S."/>
            <person name="Bass D."/>
            <person name="Burki F."/>
        </authorList>
    </citation>
    <scope>NUCLEOTIDE SEQUENCE [LARGE SCALE GENOMIC DNA]</scope>
    <source>
        <strain evidence="3">20-A016</strain>
    </source>
</reference>
<feature type="compositionally biased region" description="Basic and acidic residues" evidence="2">
    <location>
        <begin position="67"/>
        <end position="77"/>
    </location>
</feature>
<organism evidence="3 4">
    <name type="scientific">Bonamia ostreae</name>
    <dbReference type="NCBI Taxonomy" id="126728"/>
    <lineage>
        <taxon>Eukaryota</taxon>
        <taxon>Sar</taxon>
        <taxon>Rhizaria</taxon>
        <taxon>Endomyxa</taxon>
        <taxon>Ascetosporea</taxon>
        <taxon>Haplosporida</taxon>
        <taxon>Bonamia</taxon>
    </lineage>
</organism>
<keyword evidence="4" id="KW-1185">Reference proteome</keyword>
<feature type="compositionally biased region" description="Polar residues" evidence="2">
    <location>
        <begin position="1"/>
        <end position="19"/>
    </location>
</feature>
<evidence type="ECO:0000256" key="2">
    <source>
        <dbReference type="SAM" id="MobiDB-lite"/>
    </source>
</evidence>
<dbReference type="Pfam" id="PF03917">
    <property type="entry name" value="GSH_synth_ATP"/>
    <property type="match status" value="1"/>
</dbReference>
<keyword evidence="1" id="KW-0175">Coiled coil</keyword>
<feature type="compositionally biased region" description="Basic and acidic residues" evidence="2">
    <location>
        <begin position="20"/>
        <end position="59"/>
    </location>
</feature>
<dbReference type="SUPFAM" id="SSF56059">
    <property type="entry name" value="Glutathione synthetase ATP-binding domain-like"/>
    <property type="match status" value="1"/>
</dbReference>
<sequence>MSSQNTKIENNLKNEQNFENVDKNDQNLDKNEQNFENVDKNDQNLDKNEQNFENVDKNDQNLVKNEQNSEKPDKENEKINECLETAIKTLHSTIKKEILDEKLSKLLETSTSNPENNKKLPNFPFSLLPKKIKIENLEKDISIINKLVDSVSRDFEFLRDELREVIKEDSFVERLFGIYSDTFEMDLMRGHPAININRADFFFDEKAQSYFLVEINTISCGYSGISAHMVDFHAFK</sequence>
<comment type="caution">
    <text evidence="3">The sequence shown here is derived from an EMBL/GenBank/DDBJ whole genome shotgun (WGS) entry which is preliminary data.</text>
</comment>
<evidence type="ECO:0000256" key="1">
    <source>
        <dbReference type="SAM" id="Coils"/>
    </source>
</evidence>
<proteinExistence type="predicted"/>
<dbReference type="Proteomes" id="UP001439008">
    <property type="component" value="Unassembled WGS sequence"/>
</dbReference>
<protein>
    <submittedName>
        <fullName evidence="3">Glutathione synthetase</fullName>
    </submittedName>
</protein>
<evidence type="ECO:0000313" key="3">
    <source>
        <dbReference type="EMBL" id="MES1918128.1"/>
    </source>
</evidence>
<name>A0ABV2AFH5_9EUKA</name>
<dbReference type="PANTHER" id="PTHR11130">
    <property type="entry name" value="GLUTATHIONE SYNTHETASE"/>
    <property type="match status" value="1"/>
</dbReference>
<accession>A0ABV2AFH5</accession>
<feature type="coiled-coil region" evidence="1">
    <location>
        <begin position="134"/>
        <end position="168"/>
    </location>
</feature>
<dbReference type="PANTHER" id="PTHR11130:SF0">
    <property type="entry name" value="GLUTATHIONE SYNTHETASE"/>
    <property type="match status" value="1"/>
</dbReference>
<feature type="region of interest" description="Disordered" evidence="2">
    <location>
        <begin position="1"/>
        <end position="77"/>
    </location>
</feature>
<dbReference type="InterPro" id="IPR014042">
    <property type="entry name" value="Glutathione_synthase_a-hlx"/>
</dbReference>
<evidence type="ECO:0000313" key="4">
    <source>
        <dbReference type="Proteomes" id="UP001439008"/>
    </source>
</evidence>